<proteinExistence type="predicted"/>
<evidence type="ECO:0008006" key="4">
    <source>
        <dbReference type="Google" id="ProtNLM"/>
    </source>
</evidence>
<name>A0A7V8NL93_9BACT</name>
<dbReference type="InterPro" id="IPR011050">
    <property type="entry name" value="Pectin_lyase_fold/virulence"/>
</dbReference>
<evidence type="ECO:0000313" key="3">
    <source>
        <dbReference type="Proteomes" id="UP000567293"/>
    </source>
</evidence>
<dbReference type="SMART" id="SM00710">
    <property type="entry name" value="PbH1"/>
    <property type="match status" value="5"/>
</dbReference>
<dbReference type="AlphaFoldDB" id="A0A7V8NL93"/>
<gene>
    <name evidence="2" type="ORF">HRJ53_00135</name>
</gene>
<evidence type="ECO:0000313" key="2">
    <source>
        <dbReference type="EMBL" id="MBA0083381.1"/>
    </source>
</evidence>
<dbReference type="InterPro" id="IPR006626">
    <property type="entry name" value="PbH1"/>
</dbReference>
<feature type="compositionally biased region" description="Pro residues" evidence="1">
    <location>
        <begin position="285"/>
        <end position="294"/>
    </location>
</feature>
<protein>
    <recommendedName>
        <fullName evidence="4">Choice-of-anchor D domain-containing protein</fullName>
    </recommendedName>
</protein>
<reference evidence="2" key="1">
    <citation type="submission" date="2020-06" db="EMBL/GenBank/DDBJ databases">
        <title>Legume-microbial interactions unlock mineral nutrients during tropical forest succession.</title>
        <authorList>
            <person name="Epihov D.Z."/>
        </authorList>
    </citation>
    <scope>NUCLEOTIDE SEQUENCE [LARGE SCALE GENOMIC DNA]</scope>
    <source>
        <strain evidence="2">Pan2503</strain>
    </source>
</reference>
<keyword evidence="3" id="KW-1185">Reference proteome</keyword>
<feature type="non-terminal residue" evidence="2">
    <location>
        <position position="809"/>
    </location>
</feature>
<dbReference type="SUPFAM" id="SSF51126">
    <property type="entry name" value="Pectin lyase-like"/>
    <property type="match status" value="1"/>
</dbReference>
<comment type="caution">
    <text evidence="2">The sequence shown here is derived from an EMBL/GenBank/DDBJ whole genome shotgun (WGS) entry which is preliminary data.</text>
</comment>
<dbReference type="EMBL" id="JACDQQ010000013">
    <property type="protein sequence ID" value="MBA0083381.1"/>
    <property type="molecule type" value="Genomic_DNA"/>
</dbReference>
<dbReference type="Gene3D" id="2.60.40.10">
    <property type="entry name" value="Immunoglobulins"/>
    <property type="match status" value="1"/>
</dbReference>
<sequence length="809" mass="81405">NAGTLSGGINLGQGEFAGAYTQGGGALNAPPGSCEDGAVPNQILPYCQNVNVNVHNNYVALNSSTGDELFSATPAGAGGVSICTGADYYKFNYNWVCGNLTSGDGGGFAHMGYSYNGDIEHNTVLFNQSTNPTIPTNGGGMVIMGTPDQDLVCTTAANPPDQDCAATQAVGGPASVTPSDGVGPGLVINANLIMGNAAESGTGAGIAFNAVNGTDMVNFPTDPGQWNLVTVTNNIIVDNVGGWDGAGISLRDSPNVNIINNTIAYNASTASAGILFNTLGAPLSSQPPPPPGTPGPYSSCTSTSTTTCPRPAGLVAIQHSAVLLANLPPPTPGALTLVCPPGHFQTSATSPTASCRTVSYPKLENNIFWHNSSYYIGVGALSPQFQQNVVSLFNAFTHTAIASQPATDSSSTVSGSTTITGGTGACVSGTQYWDIGVRGDTGPTNHASGVTLRATDSVLTPGGSAVLAGGNSTAEPRFLSQYCDGSRTAPETPGLAAAGWLVPPGISDATVPNPIFNLTPAATVDEGNNWVNMRWGPLAMTNPTVAGGPNGNYGGGLQLGNYGIASASSARGRVTGGSANYLDAPNFDFYNNPRKPGPIDAGAVQFTGAATNRDFTVSPGLVDFGFVPLHSPTTPDQDIQVINTGSVPLSFNSTSIGISCTNVTTGCSLPSFTIASNTCVVGPGTTTLAPGQSCLVNVVFNPIITSQAQRNATLSVNPVGNGAAEFVSLTGHDSIATLAITALTPALTAGPASNTTAKTGTITITNTANPNTNVDAGPWIPTAITLTQLSGTGAFTLGGTCAVGTAVNP</sequence>
<evidence type="ECO:0000256" key="1">
    <source>
        <dbReference type="SAM" id="MobiDB-lite"/>
    </source>
</evidence>
<accession>A0A7V8NL93</accession>
<organism evidence="2 3">
    <name type="scientific">Candidatus Acidiferrum panamense</name>
    <dbReference type="NCBI Taxonomy" id="2741543"/>
    <lineage>
        <taxon>Bacteria</taxon>
        <taxon>Pseudomonadati</taxon>
        <taxon>Acidobacteriota</taxon>
        <taxon>Terriglobia</taxon>
        <taxon>Candidatus Acidiferrales</taxon>
        <taxon>Candidatus Acidiferrum</taxon>
    </lineage>
</organism>
<dbReference type="InterPro" id="IPR013783">
    <property type="entry name" value="Ig-like_fold"/>
</dbReference>
<dbReference type="Proteomes" id="UP000567293">
    <property type="component" value="Unassembled WGS sequence"/>
</dbReference>
<feature type="region of interest" description="Disordered" evidence="1">
    <location>
        <begin position="282"/>
        <end position="303"/>
    </location>
</feature>
<feature type="non-terminal residue" evidence="2">
    <location>
        <position position="1"/>
    </location>
</feature>